<reference evidence="6 7" key="1">
    <citation type="submission" date="2015-07" db="EMBL/GenBank/DDBJ databases">
        <title>Whole genome sequence of Herpetosiphon geysericola DSM 7119.</title>
        <authorList>
            <person name="Hemp J."/>
            <person name="Ward L.M."/>
            <person name="Pace L.A."/>
            <person name="Fischer W.W."/>
        </authorList>
    </citation>
    <scope>NUCLEOTIDE SEQUENCE [LARGE SCALE GENOMIC DNA]</scope>
    <source>
        <strain evidence="6 7">DSM 7119</strain>
    </source>
</reference>
<feature type="domain" description="Deacetylase sirtuin-type" evidence="5">
    <location>
        <begin position="1"/>
        <end position="244"/>
    </location>
</feature>
<dbReference type="Pfam" id="PF02146">
    <property type="entry name" value="SIR2"/>
    <property type="match status" value="1"/>
</dbReference>
<proteinExistence type="predicted"/>
<dbReference type="GO" id="GO:0017136">
    <property type="term" value="F:histone deacetylase activity, NAD-dependent"/>
    <property type="evidence" value="ECO:0007669"/>
    <property type="project" value="TreeGrafter"/>
</dbReference>
<dbReference type="InterPro" id="IPR026590">
    <property type="entry name" value="Ssirtuin_cat_dom"/>
</dbReference>
<name>A0A0N8GRJ5_9CHLR</name>
<keyword evidence="2" id="KW-0808">Transferase</keyword>
<evidence type="ECO:0000313" key="6">
    <source>
        <dbReference type="EMBL" id="KPL86674.1"/>
    </source>
</evidence>
<dbReference type="PANTHER" id="PTHR11085:SF10">
    <property type="entry name" value="NAD-DEPENDENT PROTEIN DEACYLASE SIRTUIN-5, MITOCHONDRIAL-RELATED"/>
    <property type="match status" value="1"/>
</dbReference>
<evidence type="ECO:0000313" key="7">
    <source>
        <dbReference type="Proteomes" id="UP000050277"/>
    </source>
</evidence>
<keyword evidence="4" id="KW-0862">Zinc</keyword>
<keyword evidence="7" id="KW-1185">Reference proteome</keyword>
<dbReference type="InterPro" id="IPR050134">
    <property type="entry name" value="NAD-dep_sirtuin_deacylases"/>
</dbReference>
<dbReference type="EC" id="2.3.1.286" evidence="1"/>
<dbReference type="PROSITE" id="PS50305">
    <property type="entry name" value="SIRTUIN"/>
    <property type="match status" value="1"/>
</dbReference>
<evidence type="ECO:0000256" key="3">
    <source>
        <dbReference type="ARBA" id="ARBA00023027"/>
    </source>
</evidence>
<organism evidence="6 7">
    <name type="scientific">Herpetosiphon geysericola</name>
    <dbReference type="NCBI Taxonomy" id="70996"/>
    <lineage>
        <taxon>Bacteria</taxon>
        <taxon>Bacillati</taxon>
        <taxon>Chloroflexota</taxon>
        <taxon>Chloroflexia</taxon>
        <taxon>Herpetosiphonales</taxon>
        <taxon>Herpetosiphonaceae</taxon>
        <taxon>Herpetosiphon</taxon>
    </lineage>
</organism>
<dbReference type="InterPro" id="IPR029035">
    <property type="entry name" value="DHS-like_NAD/FAD-binding_dom"/>
</dbReference>
<dbReference type="GO" id="GO:0046872">
    <property type="term" value="F:metal ion binding"/>
    <property type="evidence" value="ECO:0007669"/>
    <property type="project" value="UniProtKB-KW"/>
</dbReference>
<dbReference type="OrthoDB" id="9800582at2"/>
<feature type="binding site" evidence="4">
    <location>
        <position position="148"/>
    </location>
    <ligand>
        <name>Zn(2+)</name>
        <dbReference type="ChEBI" id="CHEBI:29105"/>
    </ligand>
</feature>
<dbReference type="RefSeq" id="WP_054534663.1">
    <property type="nucleotide sequence ID" value="NZ_LGKP01000021.1"/>
</dbReference>
<keyword evidence="3" id="KW-0520">NAD</keyword>
<dbReference type="InterPro" id="IPR026591">
    <property type="entry name" value="Sirtuin_cat_small_dom_sf"/>
</dbReference>
<dbReference type="Gene3D" id="3.40.50.1220">
    <property type="entry name" value="TPP-binding domain"/>
    <property type="match status" value="1"/>
</dbReference>
<evidence type="ECO:0000256" key="1">
    <source>
        <dbReference type="ARBA" id="ARBA00012928"/>
    </source>
</evidence>
<dbReference type="STRING" id="70996.SE18_11830"/>
<feature type="binding site" evidence="4">
    <location>
        <position position="151"/>
    </location>
    <ligand>
        <name>Zn(2+)</name>
        <dbReference type="ChEBI" id="CHEBI:29105"/>
    </ligand>
</feature>
<sequence>MVLSLDLRRYRNIVVLTGAGISVASGVRPFRGPNGIWNEWDIERCATRTALEQSPQLVWQTFGPLRKQLQTTQPNAAHRALARFEQSLNKHQRFTLITQNIDGLHQIAGTRNLVEFHGSLRQSRCSDDTCEQSSFVDQRAHTETLPTCPTCGKPLRPDIVLFEESIPAWAEAHAKRSLRECDFFLAVGTSGTVFPAAAFARTAQMLGARTMLVNLEPHSEADSAFEEQQIGRAEELLPTLLGVA</sequence>
<feature type="active site" description="Proton acceptor" evidence="4">
    <location>
        <position position="117"/>
    </location>
</feature>
<accession>A0A0N8GRJ5</accession>
<protein>
    <recommendedName>
        <fullName evidence="1">protein acetyllysine N-acetyltransferase</fullName>
        <ecNumber evidence="1">2.3.1.286</ecNumber>
    </recommendedName>
</protein>
<dbReference type="EMBL" id="LGKP01000021">
    <property type="protein sequence ID" value="KPL86674.1"/>
    <property type="molecule type" value="Genomic_DNA"/>
</dbReference>
<evidence type="ECO:0000256" key="2">
    <source>
        <dbReference type="ARBA" id="ARBA00022679"/>
    </source>
</evidence>
<dbReference type="AlphaFoldDB" id="A0A0N8GRJ5"/>
<dbReference type="Gene3D" id="3.30.1600.10">
    <property type="entry name" value="SIR2/SIRT2 'Small Domain"/>
    <property type="match status" value="1"/>
</dbReference>
<evidence type="ECO:0000259" key="5">
    <source>
        <dbReference type="PROSITE" id="PS50305"/>
    </source>
</evidence>
<keyword evidence="4" id="KW-0479">Metal-binding</keyword>
<dbReference type="SUPFAM" id="SSF52467">
    <property type="entry name" value="DHS-like NAD/FAD-binding domain"/>
    <property type="match status" value="1"/>
</dbReference>
<dbReference type="PATRIC" id="fig|70996.4.peg.4049"/>
<comment type="caution">
    <text evidence="6">The sequence shown here is derived from an EMBL/GenBank/DDBJ whole genome shotgun (WGS) entry which is preliminary data.</text>
</comment>
<dbReference type="InterPro" id="IPR003000">
    <property type="entry name" value="Sirtuin"/>
</dbReference>
<evidence type="ECO:0000256" key="4">
    <source>
        <dbReference type="PROSITE-ProRule" id="PRU00236"/>
    </source>
</evidence>
<dbReference type="Proteomes" id="UP000050277">
    <property type="component" value="Unassembled WGS sequence"/>
</dbReference>
<dbReference type="PANTHER" id="PTHR11085">
    <property type="entry name" value="NAD-DEPENDENT PROTEIN DEACYLASE SIRTUIN-5, MITOCHONDRIAL-RELATED"/>
    <property type="match status" value="1"/>
</dbReference>
<feature type="binding site" evidence="4">
    <location>
        <position position="130"/>
    </location>
    <ligand>
        <name>Zn(2+)</name>
        <dbReference type="ChEBI" id="CHEBI:29105"/>
    </ligand>
</feature>
<dbReference type="GO" id="GO:0070403">
    <property type="term" value="F:NAD+ binding"/>
    <property type="evidence" value="ECO:0007669"/>
    <property type="project" value="InterPro"/>
</dbReference>
<gene>
    <name evidence="6" type="ORF">SE18_11830</name>
</gene>
<feature type="binding site" evidence="4">
    <location>
        <position position="125"/>
    </location>
    <ligand>
        <name>Zn(2+)</name>
        <dbReference type="ChEBI" id="CHEBI:29105"/>
    </ligand>
</feature>